<feature type="non-terminal residue" evidence="6">
    <location>
        <position position="1"/>
    </location>
</feature>
<dbReference type="Proteomes" id="UP000789405">
    <property type="component" value="Unassembled WGS sequence"/>
</dbReference>
<keyword evidence="7" id="KW-1185">Reference proteome</keyword>
<dbReference type="PANTHER" id="PTHR46481">
    <property type="entry name" value="ZINC FINGER BED DOMAIN-CONTAINING PROTEIN 4"/>
    <property type="match status" value="1"/>
</dbReference>
<evidence type="ECO:0000256" key="1">
    <source>
        <dbReference type="ARBA" id="ARBA00004123"/>
    </source>
</evidence>
<evidence type="ECO:0000313" key="7">
    <source>
        <dbReference type="Proteomes" id="UP000789405"/>
    </source>
</evidence>
<evidence type="ECO:0000256" key="3">
    <source>
        <dbReference type="ARBA" id="ARBA00022771"/>
    </source>
</evidence>
<dbReference type="EMBL" id="CAJVPY010035148">
    <property type="protein sequence ID" value="CAG8800732.1"/>
    <property type="molecule type" value="Genomic_DNA"/>
</dbReference>
<organism evidence="6 7">
    <name type="scientific">Dentiscutata erythropus</name>
    <dbReference type="NCBI Taxonomy" id="1348616"/>
    <lineage>
        <taxon>Eukaryota</taxon>
        <taxon>Fungi</taxon>
        <taxon>Fungi incertae sedis</taxon>
        <taxon>Mucoromycota</taxon>
        <taxon>Glomeromycotina</taxon>
        <taxon>Glomeromycetes</taxon>
        <taxon>Diversisporales</taxon>
        <taxon>Gigasporaceae</taxon>
        <taxon>Dentiscutata</taxon>
    </lineage>
</organism>
<evidence type="ECO:0000256" key="5">
    <source>
        <dbReference type="ARBA" id="ARBA00023242"/>
    </source>
</evidence>
<comment type="subcellular location">
    <subcellularLocation>
        <location evidence="1">Nucleus</location>
    </subcellularLocation>
</comment>
<dbReference type="PANTHER" id="PTHR46481:SF10">
    <property type="entry name" value="ZINC FINGER BED DOMAIN-CONTAINING PROTEIN 39"/>
    <property type="match status" value="1"/>
</dbReference>
<dbReference type="AlphaFoldDB" id="A0A9N9P9Y2"/>
<protein>
    <submittedName>
        <fullName evidence="6">12247_t:CDS:1</fullName>
    </submittedName>
</protein>
<evidence type="ECO:0000313" key="6">
    <source>
        <dbReference type="EMBL" id="CAG8800732.1"/>
    </source>
</evidence>
<dbReference type="GO" id="GO:0005634">
    <property type="term" value="C:nucleus"/>
    <property type="evidence" value="ECO:0007669"/>
    <property type="project" value="UniProtKB-SubCell"/>
</dbReference>
<proteinExistence type="predicted"/>
<accession>A0A9N9P9Y2</accession>
<dbReference type="GO" id="GO:0008270">
    <property type="term" value="F:zinc ion binding"/>
    <property type="evidence" value="ECO:0007669"/>
    <property type="project" value="UniProtKB-KW"/>
</dbReference>
<gene>
    <name evidence="6" type="ORF">DERYTH_LOCUS23318</name>
</gene>
<dbReference type="InterPro" id="IPR052035">
    <property type="entry name" value="ZnF_BED_domain_contain"/>
</dbReference>
<name>A0A9N9P9Y2_9GLOM</name>
<comment type="caution">
    <text evidence="6">The sequence shown here is derived from an EMBL/GenBank/DDBJ whole genome shotgun (WGS) entry which is preliminary data.</text>
</comment>
<reference evidence="6" key="1">
    <citation type="submission" date="2021-06" db="EMBL/GenBank/DDBJ databases">
        <authorList>
            <person name="Kallberg Y."/>
            <person name="Tangrot J."/>
            <person name="Rosling A."/>
        </authorList>
    </citation>
    <scope>NUCLEOTIDE SEQUENCE</scope>
    <source>
        <strain evidence="6">MA453B</strain>
    </source>
</reference>
<keyword evidence="5" id="KW-0539">Nucleus</keyword>
<dbReference type="SUPFAM" id="SSF140996">
    <property type="entry name" value="Hermes dimerisation domain"/>
    <property type="match status" value="1"/>
</dbReference>
<keyword evidence="2" id="KW-0479">Metal-binding</keyword>
<evidence type="ECO:0000256" key="4">
    <source>
        <dbReference type="ARBA" id="ARBA00022833"/>
    </source>
</evidence>
<keyword evidence="3" id="KW-0863">Zinc-finger</keyword>
<keyword evidence="4" id="KW-0862">Zinc</keyword>
<evidence type="ECO:0000256" key="2">
    <source>
        <dbReference type="ARBA" id="ARBA00022723"/>
    </source>
</evidence>
<sequence length="87" mass="10344">WIICNQQPFIVIKDPSFIELIEELDEQYRLPSQQTIFNQIKAIYQNQKLLLKNFLKPIKKLAITTDSWTACNNSNYMSITLHWIDDN</sequence>
<dbReference type="OrthoDB" id="1869581at2759"/>